<protein>
    <submittedName>
        <fullName evidence="1">Uncharacterized protein</fullName>
    </submittedName>
</protein>
<organism evidence="1 2">
    <name type="scientific">Lithospermum erythrorhizon</name>
    <name type="common">Purple gromwell</name>
    <name type="synonym">Lithospermum officinale var. erythrorhizon</name>
    <dbReference type="NCBI Taxonomy" id="34254"/>
    <lineage>
        <taxon>Eukaryota</taxon>
        <taxon>Viridiplantae</taxon>
        <taxon>Streptophyta</taxon>
        <taxon>Embryophyta</taxon>
        <taxon>Tracheophyta</taxon>
        <taxon>Spermatophyta</taxon>
        <taxon>Magnoliopsida</taxon>
        <taxon>eudicotyledons</taxon>
        <taxon>Gunneridae</taxon>
        <taxon>Pentapetalae</taxon>
        <taxon>asterids</taxon>
        <taxon>lamiids</taxon>
        <taxon>Boraginales</taxon>
        <taxon>Boraginaceae</taxon>
        <taxon>Boraginoideae</taxon>
        <taxon>Lithospermeae</taxon>
        <taxon>Lithospermum</taxon>
    </lineage>
</organism>
<sequence>MTWHKRTKTCPGWMLHPRDGEAWKHFDVTYPYFSVEEHNVRVGLCTYGFSPFGQFGYSYSCWPVIICVYNLPPGLCRKELFVFMSLIIPGPKSPGRDLDMFLRPLLDELNDLWSVGANTWDSYIKENFQLRVALMWTISDFPAYGMLSGWNSHG</sequence>
<proteinExistence type="predicted"/>
<keyword evidence="2" id="KW-1185">Reference proteome</keyword>
<dbReference type="InterPro" id="IPR004242">
    <property type="entry name" value="Transposase_21"/>
</dbReference>
<reference evidence="1 2" key="1">
    <citation type="submission" date="2024-01" db="EMBL/GenBank/DDBJ databases">
        <title>The complete chloroplast genome sequence of Lithospermum erythrorhizon: insights into the phylogenetic relationship among Boraginaceae species and the maternal lineages of purple gromwells.</title>
        <authorList>
            <person name="Okada T."/>
            <person name="Watanabe K."/>
        </authorList>
    </citation>
    <scope>NUCLEOTIDE SEQUENCE [LARGE SCALE GENOMIC DNA]</scope>
</reference>
<evidence type="ECO:0000313" key="1">
    <source>
        <dbReference type="EMBL" id="GAA0174326.1"/>
    </source>
</evidence>
<dbReference type="EMBL" id="BAABME010009027">
    <property type="protein sequence ID" value="GAA0174326.1"/>
    <property type="molecule type" value="Genomic_DNA"/>
</dbReference>
<dbReference type="AlphaFoldDB" id="A0AAV3RF55"/>
<comment type="caution">
    <text evidence="1">The sequence shown here is derived from an EMBL/GenBank/DDBJ whole genome shotgun (WGS) entry which is preliminary data.</text>
</comment>
<dbReference type="Proteomes" id="UP001454036">
    <property type="component" value="Unassembled WGS sequence"/>
</dbReference>
<name>A0AAV3RF55_LITER</name>
<dbReference type="PANTHER" id="PTHR10775:SF182">
    <property type="entry name" value="TRANSPOSON, EN_SPM-LIKE, TRANSPOSASE-ASSOCIATED DOMAIN PROTEIN-RELATED"/>
    <property type="match status" value="1"/>
</dbReference>
<evidence type="ECO:0000313" key="2">
    <source>
        <dbReference type="Proteomes" id="UP001454036"/>
    </source>
</evidence>
<accession>A0AAV3RF55</accession>
<gene>
    <name evidence="1" type="ORF">LIER_27743</name>
</gene>
<dbReference type="Pfam" id="PF02992">
    <property type="entry name" value="Transposase_21"/>
    <property type="match status" value="1"/>
</dbReference>
<dbReference type="PANTHER" id="PTHR10775">
    <property type="entry name" value="OS08G0208400 PROTEIN"/>
    <property type="match status" value="1"/>
</dbReference>